<name>A0A0B5KND7_9FIRM</name>
<keyword evidence="2" id="KW-0808">Transferase</keyword>
<sequence length="137" mass="15788">MDIRLAETKKEILDHLYIRGQVFIIEQEIDYAIEFEGDDHLCDLFVCYIDGAPVGAARLKDNKVGRVATLKEYRYHGIGRALMDYVELYAKSKGIDILKLHAQKPVEDFYQKLGYVSEGDIFYEADIPHVLMTKKLT</sequence>
<reference evidence="2" key="1">
    <citation type="journal article" date="2015" name="Environ. Microbiol.">
        <title>Pressure adaptation is linked to thermal adaptation in salt-saturated marine habitats.</title>
        <authorList>
            <consortium name="The MAMBA Consortium"/>
            <person name="Alcaide M."/>
            <person name="Stogios P.J."/>
            <person name="Lafraya A."/>
            <person name="Tchigvintsev A."/>
            <person name="Flick R."/>
            <person name="Bargiela R."/>
            <person name="Chernikova T.N."/>
            <person name="Reva O.N."/>
            <person name="Hai T."/>
            <person name="Leggewie C.C."/>
            <person name="Katzke N."/>
            <person name="La Cono V."/>
            <person name="Matesanz R."/>
            <person name="Jebbar M."/>
            <person name="Jaeger K.E."/>
            <person name="Yakimov M.M."/>
            <person name="Yakunin A.F."/>
            <person name="Golyshin P.N."/>
            <person name="Golyshina O.V."/>
            <person name="Savchenko A."/>
            <person name="Ferrer M."/>
        </authorList>
    </citation>
    <scope>NUCLEOTIDE SEQUENCE</scope>
</reference>
<dbReference type="AlphaFoldDB" id="A0A0B5KND7"/>
<dbReference type="Pfam" id="PF13673">
    <property type="entry name" value="Acetyltransf_10"/>
    <property type="match status" value="1"/>
</dbReference>
<dbReference type="PROSITE" id="PS50890">
    <property type="entry name" value="PUA"/>
    <property type="match status" value="1"/>
</dbReference>
<dbReference type="GO" id="GO:0016747">
    <property type="term" value="F:acyltransferase activity, transferring groups other than amino-acyl groups"/>
    <property type="evidence" value="ECO:0007669"/>
    <property type="project" value="InterPro"/>
</dbReference>
<proteinExistence type="predicted"/>
<evidence type="ECO:0000313" key="2">
    <source>
        <dbReference type="EMBL" id="AJG37921.1"/>
    </source>
</evidence>
<feature type="domain" description="N-acetyltransferase" evidence="1">
    <location>
        <begin position="1"/>
        <end position="137"/>
    </location>
</feature>
<accession>A0A0B5KND7</accession>
<dbReference type="CDD" id="cd04301">
    <property type="entry name" value="NAT_SF"/>
    <property type="match status" value="1"/>
</dbReference>
<dbReference type="Gene3D" id="3.40.630.30">
    <property type="match status" value="1"/>
</dbReference>
<protein>
    <submittedName>
        <fullName evidence="2">Acetyltransferase</fullName>
    </submittedName>
</protein>
<dbReference type="SUPFAM" id="SSF55729">
    <property type="entry name" value="Acyl-CoA N-acyltransferases (Nat)"/>
    <property type="match status" value="1"/>
</dbReference>
<dbReference type="InterPro" id="IPR000182">
    <property type="entry name" value="GNAT_dom"/>
</dbReference>
<dbReference type="InterPro" id="IPR016181">
    <property type="entry name" value="Acyl_CoA_acyltransferase"/>
</dbReference>
<evidence type="ECO:0000259" key="1">
    <source>
        <dbReference type="PROSITE" id="PS51186"/>
    </source>
</evidence>
<organism evidence="2">
    <name type="scientific">Firmicutes bacterium enrichment culture clone fosmid MGS-M1</name>
    <dbReference type="NCBI Taxonomy" id="1549348"/>
    <lineage>
        <taxon>Bacteria</taxon>
        <taxon>Bacillati</taxon>
        <taxon>Bacillota</taxon>
        <taxon>environmental samples</taxon>
    </lineage>
</organism>
<dbReference type="PROSITE" id="PS51186">
    <property type="entry name" value="GNAT"/>
    <property type="match status" value="1"/>
</dbReference>
<dbReference type="EMBL" id="KF831414">
    <property type="protein sequence ID" value="AJG37921.1"/>
    <property type="molecule type" value="Genomic_DNA"/>
</dbReference>